<feature type="binding site" evidence="7">
    <location>
        <position position="254"/>
    </location>
    <ligand>
        <name>(6S)-NADPHX</name>
        <dbReference type="ChEBI" id="CHEBI:64076"/>
    </ligand>
</feature>
<evidence type="ECO:0000313" key="9">
    <source>
        <dbReference type="EMBL" id="TRM57930.1"/>
    </source>
</evidence>
<evidence type="ECO:0000259" key="8">
    <source>
        <dbReference type="PROSITE" id="PS51383"/>
    </source>
</evidence>
<dbReference type="InterPro" id="IPR017953">
    <property type="entry name" value="Carbohydrate_kinase_pred_CS"/>
</dbReference>
<feature type="binding site" evidence="7">
    <location>
        <begin position="202"/>
        <end position="206"/>
    </location>
    <ligand>
        <name>ATP</name>
        <dbReference type="ChEBI" id="CHEBI:30616"/>
    </ligand>
</feature>
<evidence type="ECO:0000256" key="3">
    <source>
        <dbReference type="ARBA" id="ARBA00022857"/>
    </source>
</evidence>
<dbReference type="PROSITE" id="PS51383">
    <property type="entry name" value="YJEF_C_3"/>
    <property type="match status" value="1"/>
</dbReference>
<reference evidence="9 10" key="1">
    <citation type="journal article" date="2019" name="New Phytol.">
        <title>Comparative genomics reveals unique wood-decay strategies and fruiting body development in the Schizophyllaceae.</title>
        <authorList>
            <person name="Almasi E."/>
            <person name="Sahu N."/>
            <person name="Krizsan K."/>
            <person name="Balint B."/>
            <person name="Kovacs G.M."/>
            <person name="Kiss B."/>
            <person name="Cseklye J."/>
            <person name="Drula E."/>
            <person name="Henrissat B."/>
            <person name="Nagy I."/>
            <person name="Chovatia M."/>
            <person name="Adam C."/>
            <person name="LaButti K."/>
            <person name="Lipzen A."/>
            <person name="Riley R."/>
            <person name="Grigoriev I.V."/>
            <person name="Nagy L.G."/>
        </authorList>
    </citation>
    <scope>NUCLEOTIDE SEQUENCE [LARGE SCALE GENOMIC DNA]</scope>
    <source>
        <strain evidence="9 10">NL-1724</strain>
    </source>
</reference>
<comment type="subcellular location">
    <subcellularLocation>
        <location evidence="7">Cytoplasm</location>
    </subcellularLocation>
</comment>
<feature type="domain" description="YjeF C-terminal" evidence="8">
    <location>
        <begin position="7"/>
        <end position="328"/>
    </location>
</feature>
<dbReference type="PANTHER" id="PTHR12592">
    <property type="entry name" value="ATP-DEPENDENT (S)-NAD(P)H-HYDRATE DEHYDRATASE FAMILY MEMBER"/>
    <property type="match status" value="1"/>
</dbReference>
<comment type="catalytic activity">
    <reaction evidence="7">
        <text>(6S)-NADHX + ATP = ADP + phosphate + NADH + H(+)</text>
        <dbReference type="Rhea" id="RHEA:19017"/>
        <dbReference type="ChEBI" id="CHEBI:15378"/>
        <dbReference type="ChEBI" id="CHEBI:30616"/>
        <dbReference type="ChEBI" id="CHEBI:43474"/>
        <dbReference type="ChEBI" id="CHEBI:57945"/>
        <dbReference type="ChEBI" id="CHEBI:64074"/>
        <dbReference type="ChEBI" id="CHEBI:456216"/>
        <dbReference type="EC" id="4.2.1.93"/>
    </reaction>
</comment>
<comment type="cofactor">
    <cofactor evidence="7">
        <name>Mg(2+)</name>
        <dbReference type="ChEBI" id="CHEBI:18420"/>
    </cofactor>
</comment>
<keyword evidence="3" id="KW-0521">NADP</keyword>
<dbReference type="PROSITE" id="PS01050">
    <property type="entry name" value="YJEF_C_2"/>
    <property type="match status" value="1"/>
</dbReference>
<evidence type="ECO:0000256" key="7">
    <source>
        <dbReference type="HAMAP-Rule" id="MF_03157"/>
    </source>
</evidence>
<dbReference type="GO" id="GO:0046496">
    <property type="term" value="P:nicotinamide nucleotide metabolic process"/>
    <property type="evidence" value="ECO:0007669"/>
    <property type="project" value="UniProtKB-UniRule"/>
</dbReference>
<dbReference type="NCBIfam" id="TIGR00196">
    <property type="entry name" value="yjeF_cterm"/>
    <property type="match status" value="1"/>
</dbReference>
<dbReference type="EC" id="4.2.1.93" evidence="7"/>
<keyword evidence="1 7" id="KW-0547">Nucleotide-binding</keyword>
<dbReference type="Pfam" id="PF01256">
    <property type="entry name" value="Carb_kinase"/>
    <property type="match status" value="2"/>
</dbReference>
<dbReference type="GO" id="GO:0047453">
    <property type="term" value="F:ATP-dependent NAD(P)H-hydrate dehydratase activity"/>
    <property type="evidence" value="ECO:0007669"/>
    <property type="project" value="UniProtKB-UniRule"/>
</dbReference>
<evidence type="ECO:0000256" key="2">
    <source>
        <dbReference type="ARBA" id="ARBA00022840"/>
    </source>
</evidence>
<dbReference type="Proteomes" id="UP000320762">
    <property type="component" value="Unassembled WGS sequence"/>
</dbReference>
<keyword evidence="4 7" id="KW-0520">NAD</keyword>
<dbReference type="EMBL" id="VDMD01000041">
    <property type="protein sequence ID" value="TRM57930.1"/>
    <property type="molecule type" value="Genomic_DNA"/>
</dbReference>
<keyword evidence="5 7" id="KW-0456">Lyase</keyword>
<dbReference type="STRING" id="97359.A0A550BZE9"/>
<dbReference type="HAMAP" id="MF_01965">
    <property type="entry name" value="NADHX_dehydratase"/>
    <property type="match status" value="1"/>
</dbReference>
<keyword evidence="2 7" id="KW-0067">ATP-binding</keyword>
<evidence type="ECO:0000256" key="6">
    <source>
        <dbReference type="ARBA" id="ARBA00047472"/>
    </source>
</evidence>
<dbReference type="InterPro" id="IPR000631">
    <property type="entry name" value="CARKD"/>
</dbReference>
<comment type="similarity">
    <text evidence="7">Belongs to the NnrD/CARKD family.</text>
</comment>
<keyword evidence="9" id="KW-0418">Kinase</keyword>
<feature type="binding site" evidence="7">
    <location>
        <begin position="164"/>
        <end position="170"/>
    </location>
    <ligand>
        <name>(6S)-NADPHX</name>
        <dbReference type="ChEBI" id="CHEBI:64076"/>
    </ligand>
</feature>
<evidence type="ECO:0000256" key="5">
    <source>
        <dbReference type="ARBA" id="ARBA00023239"/>
    </source>
</evidence>
<evidence type="ECO:0000313" key="10">
    <source>
        <dbReference type="Proteomes" id="UP000320762"/>
    </source>
</evidence>
<dbReference type="OrthoDB" id="8110916at2759"/>
<protein>
    <recommendedName>
        <fullName evidence="7">ATP-dependent (S)-NAD(P)H-hydrate dehydratase</fullName>
        <ecNumber evidence="7">4.2.1.93</ecNumber>
    </recommendedName>
    <alternativeName>
        <fullName evidence="7">ATP-dependent NAD(P)HX dehydratase</fullName>
    </alternativeName>
</protein>
<name>A0A550BZE9_9AGAR</name>
<evidence type="ECO:0000256" key="4">
    <source>
        <dbReference type="ARBA" id="ARBA00023027"/>
    </source>
</evidence>
<keyword evidence="9" id="KW-0808">Transferase</keyword>
<comment type="function">
    <text evidence="7">Catalyzes the dehydration of the S-form of NAD(P)HX at the expense of ATP, which is converted to ADP. Together with NAD(P)HX epimerase, which catalyzes the epimerization of the S- and R-forms, the enzyme allows the repair of both epimers of NAD(P)HX, a damaged form of NAD(P)H that is a result of enzymatic or heat-dependent hydration.</text>
</comment>
<feature type="binding site" evidence="7">
    <location>
        <begin position="244"/>
        <end position="253"/>
    </location>
    <ligand>
        <name>ATP</name>
        <dbReference type="ChEBI" id="CHEBI:30616"/>
    </ligand>
</feature>
<comment type="caution">
    <text evidence="9">The sequence shown here is derived from an EMBL/GenBank/DDBJ whole genome shotgun (WGS) entry which is preliminary data.</text>
</comment>
<dbReference type="Gene3D" id="3.40.1190.20">
    <property type="match status" value="1"/>
</dbReference>
<dbReference type="CDD" id="cd01171">
    <property type="entry name" value="YXKO-related"/>
    <property type="match status" value="1"/>
</dbReference>
<keyword evidence="7" id="KW-0597">Phosphoprotein</keyword>
<keyword evidence="7" id="KW-0963">Cytoplasm</keyword>
<comment type="catalytic activity">
    <reaction evidence="6 7">
        <text>(6S)-NADPHX + ATP = ADP + phosphate + NADPH + H(+)</text>
        <dbReference type="Rhea" id="RHEA:32231"/>
        <dbReference type="ChEBI" id="CHEBI:15378"/>
        <dbReference type="ChEBI" id="CHEBI:30616"/>
        <dbReference type="ChEBI" id="CHEBI:43474"/>
        <dbReference type="ChEBI" id="CHEBI:57783"/>
        <dbReference type="ChEBI" id="CHEBI:64076"/>
        <dbReference type="ChEBI" id="CHEBI:456216"/>
        <dbReference type="EC" id="4.2.1.93"/>
    </reaction>
</comment>
<gene>
    <name evidence="9" type="ORF">BD626DRAFT_411231</name>
</gene>
<dbReference type="PANTHER" id="PTHR12592:SF0">
    <property type="entry name" value="ATP-DEPENDENT (S)-NAD(P)H-HYDRATE DEHYDRATASE"/>
    <property type="match status" value="1"/>
</dbReference>
<dbReference type="GO" id="GO:0005524">
    <property type="term" value="F:ATP binding"/>
    <property type="evidence" value="ECO:0007669"/>
    <property type="project" value="UniProtKB-KW"/>
</dbReference>
<keyword evidence="10" id="KW-1185">Reference proteome</keyword>
<dbReference type="GO" id="GO:0110051">
    <property type="term" value="P:metabolite repair"/>
    <property type="evidence" value="ECO:0007669"/>
    <property type="project" value="TreeGrafter"/>
</dbReference>
<dbReference type="GO" id="GO:0016301">
    <property type="term" value="F:kinase activity"/>
    <property type="evidence" value="ECO:0007669"/>
    <property type="project" value="UniProtKB-KW"/>
</dbReference>
<organism evidence="9 10">
    <name type="scientific">Schizophyllum amplum</name>
    <dbReference type="NCBI Taxonomy" id="97359"/>
    <lineage>
        <taxon>Eukaryota</taxon>
        <taxon>Fungi</taxon>
        <taxon>Dikarya</taxon>
        <taxon>Basidiomycota</taxon>
        <taxon>Agaricomycotina</taxon>
        <taxon>Agaricomycetes</taxon>
        <taxon>Agaricomycetidae</taxon>
        <taxon>Agaricales</taxon>
        <taxon>Schizophyllaceae</taxon>
        <taxon>Schizophyllum</taxon>
    </lineage>
</organism>
<evidence type="ECO:0000256" key="1">
    <source>
        <dbReference type="ARBA" id="ARBA00022741"/>
    </source>
</evidence>
<accession>A0A550BZE9</accession>
<feature type="binding site" evidence="7">
    <location>
        <position position="111"/>
    </location>
    <ligand>
        <name>(6S)-NADPHX</name>
        <dbReference type="ChEBI" id="CHEBI:64076"/>
    </ligand>
</feature>
<dbReference type="InterPro" id="IPR029056">
    <property type="entry name" value="Ribokinase-like"/>
</dbReference>
<dbReference type="GO" id="GO:0005737">
    <property type="term" value="C:cytoplasm"/>
    <property type="evidence" value="ECO:0007669"/>
    <property type="project" value="UniProtKB-SubCell"/>
</dbReference>
<dbReference type="SUPFAM" id="SSF53613">
    <property type="entry name" value="Ribokinase-like"/>
    <property type="match status" value="1"/>
</dbReference>
<sequence>MPVSRAIIDQIKQFIPPLNGTLHKGQSGRVGVLGGALDYTGAPYFASISTLRYGADLAHVICSPTAAQAIKAYGPDLIVHPILREDSSTSKLKPELESLFSRLHALVIGPGLGREPYMQNYARLALSVAREQGMYVVLDADGLYMIQQDFDLIRGYRRAVITPNVMEFKRLMEQAGVESSLPKEKRALDLSKRLGGVTVLEKGGADIIAVDTTGKEADLKASKLEGREAEKEATSEQVEVDVMGGFKRCGGQGDVLSGGVGAFLAWGKCYEDGSFGDQSLPISRIPMLAAVGASMVTRQTSHRGYMKEGRGMITQDLIPEIGKAFGEVFGPEAAGGDKGKM</sequence>
<dbReference type="AlphaFoldDB" id="A0A550BZE9"/>
<proteinExistence type="inferred from homology"/>